<protein>
    <submittedName>
        <fullName evidence="2">Thyroglobulin</fullName>
    </submittedName>
</protein>
<proteinExistence type="predicted"/>
<dbReference type="Proteomes" id="UP000050761">
    <property type="component" value="Unassembled WGS sequence"/>
</dbReference>
<dbReference type="AlphaFoldDB" id="A0A183F570"/>
<sequence>LLSFFGIKSYICKCRLPEQFCAVGSTPSNLRRSFSVQDLAFHSTLVPLTSNAVCSKPMAPSLSCREEFGEYACAWQRSVGGDWFVADPHSAMPFAHGEAPSELFLLNSAQLGFP</sequence>
<reference evidence="2" key="1">
    <citation type="submission" date="2019-09" db="UniProtKB">
        <authorList>
            <consortium name="WormBaseParasite"/>
        </authorList>
    </citation>
    <scope>IDENTIFICATION</scope>
</reference>
<accession>A0A183F570</accession>
<evidence type="ECO:0000313" key="2">
    <source>
        <dbReference type="WBParaSite" id="HPBE_0000131201-mRNA-1"/>
    </source>
</evidence>
<organism evidence="1 2">
    <name type="scientific">Heligmosomoides polygyrus</name>
    <name type="common">Parasitic roundworm</name>
    <dbReference type="NCBI Taxonomy" id="6339"/>
    <lineage>
        <taxon>Eukaryota</taxon>
        <taxon>Metazoa</taxon>
        <taxon>Ecdysozoa</taxon>
        <taxon>Nematoda</taxon>
        <taxon>Chromadorea</taxon>
        <taxon>Rhabditida</taxon>
        <taxon>Rhabditina</taxon>
        <taxon>Rhabditomorpha</taxon>
        <taxon>Strongyloidea</taxon>
        <taxon>Heligmosomidae</taxon>
        <taxon>Heligmosomoides</taxon>
    </lineage>
</organism>
<evidence type="ECO:0000313" key="1">
    <source>
        <dbReference type="Proteomes" id="UP000050761"/>
    </source>
</evidence>
<name>A0A183F570_HELPZ</name>
<keyword evidence="1" id="KW-1185">Reference proteome</keyword>
<dbReference type="WBParaSite" id="HPBE_0000131201-mRNA-1">
    <property type="protein sequence ID" value="HPBE_0000131201-mRNA-1"/>
    <property type="gene ID" value="HPBE_0000131201"/>
</dbReference>